<dbReference type="InterPro" id="IPR001965">
    <property type="entry name" value="Znf_PHD"/>
</dbReference>
<dbReference type="EMBL" id="HBGE01068032">
    <property type="protein sequence ID" value="CAD9164028.1"/>
    <property type="molecule type" value="Transcribed_RNA"/>
</dbReference>
<feature type="domain" description="RING-type" evidence="7">
    <location>
        <begin position="27"/>
        <end position="68"/>
    </location>
</feature>
<evidence type="ECO:0000259" key="7">
    <source>
        <dbReference type="PROSITE" id="PS50089"/>
    </source>
</evidence>
<dbReference type="PROSITE" id="PS01359">
    <property type="entry name" value="ZF_PHD_1"/>
    <property type="match status" value="1"/>
</dbReference>
<dbReference type="SMART" id="SM00184">
    <property type="entry name" value="RING"/>
    <property type="match status" value="1"/>
</dbReference>
<dbReference type="PROSITE" id="PS00518">
    <property type="entry name" value="ZF_RING_1"/>
    <property type="match status" value="1"/>
</dbReference>
<protein>
    <recommendedName>
        <fullName evidence="9">RING-type domain-containing protein</fullName>
    </recommendedName>
</protein>
<dbReference type="PROSITE" id="PS50089">
    <property type="entry name" value="ZF_RING_2"/>
    <property type="match status" value="1"/>
</dbReference>
<dbReference type="Gene3D" id="3.30.40.10">
    <property type="entry name" value="Zinc/RING finger domain, C3HC4 (zinc finger)"/>
    <property type="match status" value="2"/>
</dbReference>
<evidence type="ECO:0000259" key="6">
    <source>
        <dbReference type="PROSITE" id="PS50016"/>
    </source>
</evidence>
<evidence type="ECO:0000256" key="1">
    <source>
        <dbReference type="ARBA" id="ARBA00022723"/>
    </source>
</evidence>
<dbReference type="AlphaFoldDB" id="A0A7S1REY7"/>
<evidence type="ECO:0008006" key="9">
    <source>
        <dbReference type="Google" id="ProtNLM"/>
    </source>
</evidence>
<feature type="domain" description="PHD-type" evidence="6">
    <location>
        <begin position="112"/>
        <end position="162"/>
    </location>
</feature>
<dbReference type="SUPFAM" id="SSF57850">
    <property type="entry name" value="RING/U-box"/>
    <property type="match status" value="1"/>
</dbReference>
<feature type="compositionally biased region" description="Basic and acidic residues" evidence="5">
    <location>
        <begin position="82"/>
        <end position="92"/>
    </location>
</feature>
<dbReference type="InterPro" id="IPR011011">
    <property type="entry name" value="Znf_FYVE_PHD"/>
</dbReference>
<evidence type="ECO:0000256" key="2">
    <source>
        <dbReference type="ARBA" id="ARBA00022771"/>
    </source>
</evidence>
<dbReference type="InterPro" id="IPR047157">
    <property type="entry name" value="PHRF1/Atg35"/>
</dbReference>
<reference evidence="8" key="1">
    <citation type="submission" date="2021-01" db="EMBL/GenBank/DDBJ databases">
        <authorList>
            <person name="Corre E."/>
            <person name="Pelletier E."/>
            <person name="Niang G."/>
            <person name="Scheremetjew M."/>
            <person name="Finn R."/>
            <person name="Kale V."/>
            <person name="Holt S."/>
            <person name="Cochrane G."/>
            <person name="Meng A."/>
            <person name="Brown T."/>
            <person name="Cohen L."/>
        </authorList>
    </citation>
    <scope>NUCLEOTIDE SEQUENCE</scope>
    <source>
        <strain evidence="8">OF101</strain>
    </source>
</reference>
<name>A0A7S1REY7_ALECA</name>
<evidence type="ECO:0000256" key="3">
    <source>
        <dbReference type="ARBA" id="ARBA00022833"/>
    </source>
</evidence>
<accession>A0A7S1REY7</accession>
<dbReference type="Pfam" id="PF00628">
    <property type="entry name" value="PHD"/>
    <property type="match status" value="1"/>
</dbReference>
<dbReference type="Pfam" id="PF13639">
    <property type="entry name" value="zf-RING_2"/>
    <property type="match status" value="1"/>
</dbReference>
<dbReference type="InterPro" id="IPR019786">
    <property type="entry name" value="Zinc_finger_PHD-type_CS"/>
</dbReference>
<dbReference type="InterPro" id="IPR013083">
    <property type="entry name" value="Znf_RING/FYVE/PHD"/>
</dbReference>
<sequence length="238" mass="25163">MASSSSVHVLVESSGDEQPAGGTMVTCAICMEDVRENDCAEVTACGHRFCVICIERWAESCSKCPLCKVEMKALAQAAASSEQKDRPAERAVPKKRLRLPEEAEEELPQFDDIFCEACGGGHEEALLLLCDSCDAAHHTFCLSPPLASVPLGAWRCPQCAPQHRQRPRARGRPPGRASFICRGAASALCGADSDVAALPAPPAGGTLRPASVPSAPGALCSSVACAASPVRKRLRRLR</sequence>
<evidence type="ECO:0000256" key="5">
    <source>
        <dbReference type="SAM" id="MobiDB-lite"/>
    </source>
</evidence>
<gene>
    <name evidence="8" type="ORF">ACAT0790_LOCUS40794</name>
</gene>
<dbReference type="PROSITE" id="PS50016">
    <property type="entry name" value="ZF_PHD_2"/>
    <property type="match status" value="1"/>
</dbReference>
<keyword evidence="2 4" id="KW-0863">Zinc-finger</keyword>
<feature type="region of interest" description="Disordered" evidence="5">
    <location>
        <begin position="78"/>
        <end position="103"/>
    </location>
</feature>
<dbReference type="GO" id="GO:0008270">
    <property type="term" value="F:zinc ion binding"/>
    <property type="evidence" value="ECO:0007669"/>
    <property type="project" value="UniProtKB-KW"/>
</dbReference>
<dbReference type="InterPro" id="IPR001841">
    <property type="entry name" value="Znf_RING"/>
</dbReference>
<dbReference type="PANTHER" id="PTHR12618:SF20">
    <property type="entry name" value="PHD AND RING FINGER DOMAIN-CONTAINING PROTEIN 1"/>
    <property type="match status" value="1"/>
</dbReference>
<dbReference type="SUPFAM" id="SSF57903">
    <property type="entry name" value="FYVE/PHD zinc finger"/>
    <property type="match status" value="1"/>
</dbReference>
<keyword evidence="1" id="KW-0479">Metal-binding</keyword>
<dbReference type="PANTHER" id="PTHR12618">
    <property type="entry name" value="PHD AND RING FINGER DOMAIN-CONTAINING PROTEIN 1"/>
    <property type="match status" value="1"/>
</dbReference>
<keyword evidence="3" id="KW-0862">Zinc</keyword>
<evidence type="ECO:0000313" key="8">
    <source>
        <dbReference type="EMBL" id="CAD9164028.1"/>
    </source>
</evidence>
<dbReference type="InterPro" id="IPR019787">
    <property type="entry name" value="Znf_PHD-finger"/>
</dbReference>
<proteinExistence type="predicted"/>
<evidence type="ECO:0000256" key="4">
    <source>
        <dbReference type="PROSITE-ProRule" id="PRU00175"/>
    </source>
</evidence>
<dbReference type="SMART" id="SM00249">
    <property type="entry name" value="PHD"/>
    <property type="match status" value="1"/>
</dbReference>
<dbReference type="InterPro" id="IPR017907">
    <property type="entry name" value="Znf_RING_CS"/>
</dbReference>
<organism evidence="8">
    <name type="scientific">Alexandrium catenella</name>
    <name type="common">Red tide dinoflagellate</name>
    <name type="synonym">Gonyaulax catenella</name>
    <dbReference type="NCBI Taxonomy" id="2925"/>
    <lineage>
        <taxon>Eukaryota</taxon>
        <taxon>Sar</taxon>
        <taxon>Alveolata</taxon>
        <taxon>Dinophyceae</taxon>
        <taxon>Gonyaulacales</taxon>
        <taxon>Pyrocystaceae</taxon>
        <taxon>Alexandrium</taxon>
    </lineage>
</organism>